<organism evidence="1 2">
    <name type="scientific">Apostasia shenzhenica</name>
    <dbReference type="NCBI Taxonomy" id="1088818"/>
    <lineage>
        <taxon>Eukaryota</taxon>
        <taxon>Viridiplantae</taxon>
        <taxon>Streptophyta</taxon>
        <taxon>Embryophyta</taxon>
        <taxon>Tracheophyta</taxon>
        <taxon>Spermatophyta</taxon>
        <taxon>Magnoliopsida</taxon>
        <taxon>Liliopsida</taxon>
        <taxon>Asparagales</taxon>
        <taxon>Orchidaceae</taxon>
        <taxon>Apostasioideae</taxon>
        <taxon>Apostasia</taxon>
    </lineage>
</organism>
<dbReference type="EMBL" id="KZ454066">
    <property type="protein sequence ID" value="PKA46666.1"/>
    <property type="molecule type" value="Genomic_DNA"/>
</dbReference>
<sequence>MYKRVVTCVWTQGGLTKDFSITVGLHQSSALSSYPFALIMEVMSGHIQDEVPWYMLFADDIVLVEKTK</sequence>
<gene>
    <name evidence="1" type="ORF">AXF42_Ash021762</name>
</gene>
<dbReference type="Proteomes" id="UP000236161">
    <property type="component" value="Unassembled WGS sequence"/>
</dbReference>
<evidence type="ECO:0000313" key="2">
    <source>
        <dbReference type="Proteomes" id="UP000236161"/>
    </source>
</evidence>
<protein>
    <recommendedName>
        <fullName evidence="3">Reverse transcriptase domain-containing protein</fullName>
    </recommendedName>
</protein>
<proteinExistence type="predicted"/>
<evidence type="ECO:0000313" key="1">
    <source>
        <dbReference type="EMBL" id="PKA46666.1"/>
    </source>
</evidence>
<dbReference type="OrthoDB" id="1306011at2759"/>
<dbReference type="STRING" id="1088818.A0A2H9ZTQ3"/>
<name>A0A2H9ZTQ3_9ASPA</name>
<evidence type="ECO:0008006" key="3">
    <source>
        <dbReference type="Google" id="ProtNLM"/>
    </source>
</evidence>
<dbReference type="AlphaFoldDB" id="A0A2H9ZTQ3"/>
<accession>A0A2H9ZTQ3</accession>
<reference evidence="1 2" key="1">
    <citation type="journal article" date="2017" name="Nature">
        <title>The Apostasia genome and the evolution of orchids.</title>
        <authorList>
            <person name="Zhang G.Q."/>
            <person name="Liu K.W."/>
            <person name="Li Z."/>
            <person name="Lohaus R."/>
            <person name="Hsiao Y.Y."/>
            <person name="Niu S.C."/>
            <person name="Wang J.Y."/>
            <person name="Lin Y.C."/>
            <person name="Xu Q."/>
            <person name="Chen L.J."/>
            <person name="Yoshida K."/>
            <person name="Fujiwara S."/>
            <person name="Wang Z.W."/>
            <person name="Zhang Y.Q."/>
            <person name="Mitsuda N."/>
            <person name="Wang M."/>
            <person name="Liu G.H."/>
            <person name="Pecoraro L."/>
            <person name="Huang H.X."/>
            <person name="Xiao X.J."/>
            <person name="Lin M."/>
            <person name="Wu X.Y."/>
            <person name="Wu W.L."/>
            <person name="Chen Y.Y."/>
            <person name="Chang S.B."/>
            <person name="Sakamoto S."/>
            <person name="Ohme-Takagi M."/>
            <person name="Yagi M."/>
            <person name="Zeng S.J."/>
            <person name="Shen C.Y."/>
            <person name="Yeh C.M."/>
            <person name="Luo Y.B."/>
            <person name="Tsai W.C."/>
            <person name="Van de Peer Y."/>
            <person name="Liu Z.J."/>
        </authorList>
    </citation>
    <scope>NUCLEOTIDE SEQUENCE [LARGE SCALE GENOMIC DNA]</scope>
    <source>
        <strain evidence="2">cv. Shenzhen</strain>
        <tissue evidence="1">Stem</tissue>
    </source>
</reference>
<keyword evidence="2" id="KW-1185">Reference proteome</keyword>